<dbReference type="Pfam" id="PF05860">
    <property type="entry name" value="TPS"/>
    <property type="match status" value="1"/>
</dbReference>
<feature type="compositionally biased region" description="Polar residues" evidence="1">
    <location>
        <begin position="646"/>
        <end position="660"/>
    </location>
</feature>
<dbReference type="Proteomes" id="UP000254601">
    <property type="component" value="Unassembled WGS sequence"/>
</dbReference>
<keyword evidence="4" id="KW-1185">Reference proteome</keyword>
<evidence type="ECO:0000259" key="2">
    <source>
        <dbReference type="SMART" id="SM00912"/>
    </source>
</evidence>
<dbReference type="Pfam" id="PF13018">
    <property type="entry name" value="ESPR"/>
    <property type="match status" value="1"/>
</dbReference>
<feature type="region of interest" description="Disordered" evidence="1">
    <location>
        <begin position="897"/>
        <end position="922"/>
    </location>
</feature>
<dbReference type="InterPro" id="IPR008619">
    <property type="entry name" value="Filamentous_hemagglutn_rpt"/>
</dbReference>
<dbReference type="InterPro" id="IPR010069">
    <property type="entry name" value="CdiA_FHA1_rpt"/>
</dbReference>
<feature type="region of interest" description="Disordered" evidence="1">
    <location>
        <begin position="640"/>
        <end position="661"/>
    </location>
</feature>
<name>A0A380MS83_9GAMM</name>
<evidence type="ECO:0000313" key="4">
    <source>
        <dbReference type="Proteomes" id="UP000254601"/>
    </source>
</evidence>
<feature type="domain" description="Filamentous haemagglutinin FhaB/tRNA nuclease CdiA-like TPS" evidence="2">
    <location>
        <begin position="90"/>
        <end position="210"/>
    </location>
</feature>
<dbReference type="NCBIfam" id="TIGR01731">
    <property type="entry name" value="fil_hemag_20aa"/>
    <property type="match status" value="14"/>
</dbReference>
<feature type="region of interest" description="Disordered" evidence="1">
    <location>
        <begin position="1308"/>
        <end position="1327"/>
    </location>
</feature>
<dbReference type="SMART" id="SM00912">
    <property type="entry name" value="Haemagg_act"/>
    <property type="match status" value="1"/>
</dbReference>
<evidence type="ECO:0000256" key="1">
    <source>
        <dbReference type="SAM" id="MobiDB-lite"/>
    </source>
</evidence>
<dbReference type="SUPFAM" id="SSF51126">
    <property type="entry name" value="Pectin lyase-like"/>
    <property type="match status" value="1"/>
</dbReference>
<dbReference type="NCBIfam" id="TIGR01901">
    <property type="entry name" value="adhes_NPXG"/>
    <property type="match status" value="1"/>
</dbReference>
<dbReference type="Pfam" id="PF05594">
    <property type="entry name" value="Fil_haemagg"/>
    <property type="match status" value="7"/>
</dbReference>
<dbReference type="InterPro" id="IPR024973">
    <property type="entry name" value="ESPR"/>
</dbReference>
<proteinExistence type="predicted"/>
<sequence>MNQHCYKVIYSRSLNRMVVVSEISKNRSKCRSKIMRKRTADFHFLLNTLSWRFMLLLGSSLYVVPISHAYIVADNNAVKFHQPQVLVVGKDNIPQIDIQTPSKAGVSLNEYRQFDVDKTGAILNNSRKHSITQIAGWVPANPNLIKGEAKVIVNQINSSDPSQLNGYIEVAGKRADVIIANPAGIEVNGSGFINSAQTTLSTGKVLNQNGDFQGHDIASGKIHIQEKGIDLSQSDYSQLLAEQIKLDGPIYANGNKLDVITGKNQVDRQGNVRRITQQVTSVTSALDSSKLGGMYADSIRLISTEDGVGINHAGHIAASGQLTLSADGKLKNQGIIQSQTQIIQVPELDNQGQLSAAGLQTIDTHQLQNTGLIGASERLTLHSIDANNQGKIQAGALRFETDRLQNSGVISQTGSGSFELNNHNLSNSGHIGKPTISYTSQTSISIGDSKNVTESGWLKVKTPLHNQGEISANGEFSITATGNLNNDGSLTPDHLRFSGTTLKNSGVIRTQTSALTGIHLKNSGDIESNLFKQVKFNHINNTGAIHGHSSYQVEADTLENRGQLSSIADLEINASTQANNSGAIVAEQRLAIHTPQLTNEKTGQIRGAVLQLEGKTLHNQGTIAQTSDNALNIETPTLVNHGKIGQNDTTNTASAPASKTNSHKLPAEFFSHNSGFIKQAQIENSGQLLSLGASRLAIHQNLDNDGKIQVSQFDYTAEKLSNHGYLHADTANITAKILDNRQGILSADKFSPLSFSKGFDNTHGKIQSQQDLELTVNHLDHQSSDSLIASQSDLKINTSHIDNEGQLFSGKTLTLNSQHLNNKGFIQAEEKLNAKLQTLDNSAIIRAATLNIHSAQLNNSGILAQTGLGKFFISSKDLNNQKNAVLGKPLDIQSTIAGNNANATSPNHSNSPSSVPSKDEDGQLTIGQSLENQGRITANGDSYLEVSGQFHNQGSIGLHELSMQRAHFENEGTLYADIADLSGQTLLNKGKLQADQFKQFNYQNSIDNQGIIAGKHSFNIQTAKLNNLKGATLYSGKTLTLEAQQIHNVGAIHAQEQLQDRDKTRLIDNQGQISAGNILTLNTQTLKNQGDGILASQEMNLENQHVKNEGTIQGKNLTVKNQQTQNKGKVLFSNYITFTDDALINSGQIVAGNYLQAKQKSLENQGILQSKSIEVSGDNLKNQGIIDGQDALKIEVEYYHNHQQGVMQSVQGHLNLASKQQNNEGTILAKTIASHAETLNNTGTIAAENQLHHESETIHNQGNLVAGALELSSTTLQNSGQIRQIGQGKLQIEAQQLNNESQATIGRSLTPASTSTAHSSANFSTLPSTPANAPLIAMVIFIVKSCTIRKKDKSIIQQH</sequence>
<dbReference type="InterPro" id="IPR008638">
    <property type="entry name" value="FhaB/CdiA-like_TPS"/>
</dbReference>
<evidence type="ECO:0000313" key="3">
    <source>
        <dbReference type="EMBL" id="SUO95148.1"/>
    </source>
</evidence>
<dbReference type="Gene3D" id="2.160.20.10">
    <property type="entry name" value="Single-stranded right-handed beta-helix, Pectin lyase-like"/>
    <property type="match status" value="1"/>
</dbReference>
<gene>
    <name evidence="3" type="primary">fhaB_1</name>
    <name evidence="3" type="ORF">NCTC13337_01126</name>
</gene>
<feature type="compositionally biased region" description="Low complexity" evidence="1">
    <location>
        <begin position="1308"/>
        <end position="1325"/>
    </location>
</feature>
<dbReference type="InterPro" id="IPR012334">
    <property type="entry name" value="Pectin_lyas_fold"/>
</dbReference>
<dbReference type="OrthoDB" id="2664633at2"/>
<dbReference type="InterPro" id="IPR011050">
    <property type="entry name" value="Pectin_lyase_fold/virulence"/>
</dbReference>
<feature type="compositionally biased region" description="Low complexity" evidence="1">
    <location>
        <begin position="899"/>
        <end position="916"/>
    </location>
</feature>
<protein>
    <submittedName>
        <fullName evidence="3">Filamentous hemagglutinin</fullName>
    </submittedName>
</protein>
<dbReference type="EMBL" id="UHIC01000001">
    <property type="protein sequence ID" value="SUO95148.1"/>
    <property type="molecule type" value="Genomic_DNA"/>
</dbReference>
<accession>A0A380MS83</accession>
<reference evidence="3 4" key="1">
    <citation type="submission" date="2018-06" db="EMBL/GenBank/DDBJ databases">
        <authorList>
            <consortium name="Pathogen Informatics"/>
            <person name="Doyle S."/>
        </authorList>
    </citation>
    <scope>NUCLEOTIDE SEQUENCE [LARGE SCALE GENOMIC DNA]</scope>
    <source>
        <strain evidence="3 4">NCTC13337</strain>
    </source>
</reference>
<organism evidence="3 4">
    <name type="scientific">Suttonella ornithocola</name>
    <dbReference type="NCBI Taxonomy" id="279832"/>
    <lineage>
        <taxon>Bacteria</taxon>
        <taxon>Pseudomonadati</taxon>
        <taxon>Pseudomonadota</taxon>
        <taxon>Gammaproteobacteria</taxon>
        <taxon>Cardiobacteriales</taxon>
        <taxon>Cardiobacteriaceae</taxon>
        <taxon>Suttonella</taxon>
    </lineage>
</organism>